<evidence type="ECO:0000313" key="4">
    <source>
        <dbReference type="Proteomes" id="UP000177960"/>
    </source>
</evidence>
<organism evidence="3 4">
    <name type="scientific">Candidatus Harrisonbacteria bacterium RIFCSPHIGHO2_02_FULL_42_16</name>
    <dbReference type="NCBI Taxonomy" id="1798404"/>
    <lineage>
        <taxon>Bacteria</taxon>
        <taxon>Candidatus Harrisoniibacteriota</taxon>
    </lineage>
</organism>
<feature type="region of interest" description="Disordered" evidence="1">
    <location>
        <begin position="19"/>
        <end position="45"/>
    </location>
</feature>
<dbReference type="CDD" id="cd02883">
    <property type="entry name" value="NUDIX_Hydrolase"/>
    <property type="match status" value="1"/>
</dbReference>
<evidence type="ECO:0000259" key="2">
    <source>
        <dbReference type="PROSITE" id="PS51462"/>
    </source>
</evidence>
<dbReference type="EMBL" id="MHJG01000020">
    <property type="protein sequence ID" value="OGY63654.1"/>
    <property type="molecule type" value="Genomic_DNA"/>
</dbReference>
<evidence type="ECO:0000313" key="3">
    <source>
        <dbReference type="EMBL" id="OGY63654.1"/>
    </source>
</evidence>
<sequence>MTKSGKFDDKDYLQHLGLGSEGGQSLKQPTDSFGWQDDGSAPSGDQTVCSVCLSDEVLIRATIRYPDNLFLREYAKRIGELYKPFQQEEFPTQSDFQIFNDFFAGKSVQLKELQPLLLGISSELQNDNGKELNGLSFSPMFRFKTDGRGGIYKKDGIKQKKGSFAAVLVNEYLQFTKIPFVLRLNRGWQKNPIGACKKKEHRTELRNFRFDGRPIPLLTYEDAQKKLRDFRNKKKIEYVEKWVVGDELKKMLSGKPDPASDHTVRGIIFRVTSTALEKGVMKKYGELLLVTERGDQRPNGKPPAIGFPGGMVDSNETFFDALVRESQNEAQIREVQGVVALMAEVTSVLPGKPKPCVTHWFWIEVDSEAGMSRKLVESDEIYRVDWFPLSSLAGFSIQNANRPVMDPRVVFEKKLMYFSHARTGAKLLSTASRRDYLTLPDNWPVFESKT</sequence>
<reference evidence="3 4" key="1">
    <citation type="journal article" date="2016" name="Nat. Commun.">
        <title>Thousands of microbial genomes shed light on interconnected biogeochemical processes in an aquifer system.</title>
        <authorList>
            <person name="Anantharaman K."/>
            <person name="Brown C.T."/>
            <person name="Hug L.A."/>
            <person name="Sharon I."/>
            <person name="Castelle C.J."/>
            <person name="Probst A.J."/>
            <person name="Thomas B.C."/>
            <person name="Singh A."/>
            <person name="Wilkins M.J."/>
            <person name="Karaoz U."/>
            <person name="Brodie E.L."/>
            <person name="Williams K.H."/>
            <person name="Hubbard S.S."/>
            <person name="Banfield J.F."/>
        </authorList>
    </citation>
    <scope>NUCLEOTIDE SEQUENCE [LARGE SCALE GENOMIC DNA]</scope>
</reference>
<dbReference type="SUPFAM" id="SSF55811">
    <property type="entry name" value="Nudix"/>
    <property type="match status" value="1"/>
</dbReference>
<feature type="domain" description="Nudix hydrolase" evidence="2">
    <location>
        <begin position="260"/>
        <end position="410"/>
    </location>
</feature>
<gene>
    <name evidence="3" type="ORF">A3B92_03325</name>
</gene>
<dbReference type="InterPro" id="IPR000086">
    <property type="entry name" value="NUDIX_hydrolase_dom"/>
</dbReference>
<dbReference type="STRING" id="1798404.A3B92_03325"/>
<comment type="caution">
    <text evidence="3">The sequence shown here is derived from an EMBL/GenBank/DDBJ whole genome shotgun (WGS) entry which is preliminary data.</text>
</comment>
<protein>
    <recommendedName>
        <fullName evidence="2">Nudix hydrolase domain-containing protein</fullName>
    </recommendedName>
</protein>
<evidence type="ECO:0000256" key="1">
    <source>
        <dbReference type="SAM" id="MobiDB-lite"/>
    </source>
</evidence>
<dbReference type="Proteomes" id="UP000177960">
    <property type="component" value="Unassembled WGS sequence"/>
</dbReference>
<accession>A0A1G1ZGJ1</accession>
<dbReference type="Gene3D" id="3.90.79.10">
    <property type="entry name" value="Nucleoside Triphosphate Pyrophosphohydrolase"/>
    <property type="match status" value="1"/>
</dbReference>
<dbReference type="Pfam" id="PF00293">
    <property type="entry name" value="NUDIX"/>
    <property type="match status" value="1"/>
</dbReference>
<dbReference type="PROSITE" id="PS51462">
    <property type="entry name" value="NUDIX"/>
    <property type="match status" value="1"/>
</dbReference>
<proteinExistence type="predicted"/>
<feature type="compositionally biased region" description="Polar residues" evidence="1">
    <location>
        <begin position="23"/>
        <end position="33"/>
    </location>
</feature>
<dbReference type="InterPro" id="IPR015797">
    <property type="entry name" value="NUDIX_hydrolase-like_dom_sf"/>
</dbReference>
<name>A0A1G1ZGJ1_9BACT</name>
<dbReference type="AlphaFoldDB" id="A0A1G1ZGJ1"/>